<evidence type="ECO:0000313" key="3">
    <source>
        <dbReference type="Proteomes" id="UP001652600"/>
    </source>
</evidence>
<dbReference type="GO" id="GO:0005739">
    <property type="term" value="C:mitochondrion"/>
    <property type="evidence" value="ECO:0007669"/>
    <property type="project" value="TreeGrafter"/>
</dbReference>
<dbReference type="PANTHER" id="PTHR33509:SF5">
    <property type="entry name" value="PROTEIN SENESCENCE-ASSOCIATED GENE 21, MITOCHONDRIAL"/>
    <property type="match status" value="1"/>
</dbReference>
<organism evidence="3 4">
    <name type="scientific">Cucumis melo</name>
    <name type="common">Muskmelon</name>
    <dbReference type="NCBI Taxonomy" id="3656"/>
    <lineage>
        <taxon>Eukaryota</taxon>
        <taxon>Viridiplantae</taxon>
        <taxon>Streptophyta</taxon>
        <taxon>Embryophyta</taxon>
        <taxon>Tracheophyta</taxon>
        <taxon>Spermatophyta</taxon>
        <taxon>Magnoliopsida</taxon>
        <taxon>eudicotyledons</taxon>
        <taxon>Gunneridae</taxon>
        <taxon>Pentapetalae</taxon>
        <taxon>rosids</taxon>
        <taxon>fabids</taxon>
        <taxon>Cucurbitales</taxon>
        <taxon>Cucurbitaceae</taxon>
        <taxon>Benincaseae</taxon>
        <taxon>Cucumis</taxon>
    </lineage>
</organism>
<dbReference type="GeneID" id="103494762"/>
<dbReference type="Proteomes" id="UP001652600">
    <property type="component" value="Chromosome 7"/>
</dbReference>
<name>A0A1S4DZQ1_CUCME</name>
<evidence type="ECO:0000313" key="4">
    <source>
        <dbReference type="RefSeq" id="XP_016901458.1"/>
    </source>
</evidence>
<dbReference type="RefSeq" id="XP_016901458.1">
    <property type="nucleotide sequence ID" value="XM_017045969.1"/>
</dbReference>
<evidence type="ECO:0000313" key="2">
    <source>
        <dbReference type="EnsemblPlants" id="MELO3C017949.2.1"/>
    </source>
</evidence>
<dbReference type="KEGG" id="cmo:103494762"/>
<dbReference type="InterPro" id="IPR004926">
    <property type="entry name" value="LEA_3a"/>
</dbReference>
<dbReference type="AlphaFoldDB" id="A0A1S4DZQ1"/>
<dbReference type="PANTHER" id="PTHR33509">
    <property type="entry name" value="LATE EMBRYOGENIS ABUNDANT PROTEIN 2-RELATED"/>
    <property type="match status" value="1"/>
</dbReference>
<reference evidence="4" key="2">
    <citation type="submission" date="2025-04" db="UniProtKB">
        <authorList>
            <consortium name="RefSeq"/>
        </authorList>
    </citation>
    <scope>IDENTIFICATION</scope>
</reference>
<feature type="region of interest" description="Disordered" evidence="1">
    <location>
        <begin position="45"/>
        <end position="75"/>
    </location>
</feature>
<gene>
    <name evidence="4" type="primary">LOC103494762</name>
    <name evidence="2" type="synonym">103494762</name>
</gene>
<keyword evidence="3" id="KW-1185">Reference proteome</keyword>
<accession>A0A1S4DZQ1</accession>
<sequence>MAPRFSSAVKIVPGLVLDGFLNAIIRRGYTAEAMAMAASERVTSTSAGGGVLPAAGSDGVMKKEESERSTTEKAAAAWMPDPVTGYYRPENYVDEMDPVDLRDKLLKARRNTIN</sequence>
<dbReference type="EnsemblPlants" id="MELO3C017949.2.1">
    <property type="protein sequence ID" value="MELO3C017949.2.1"/>
    <property type="gene ID" value="MELO3C017949.2"/>
</dbReference>
<dbReference type="Pfam" id="PF03242">
    <property type="entry name" value="LEA_3a"/>
    <property type="match status" value="1"/>
</dbReference>
<evidence type="ECO:0000256" key="1">
    <source>
        <dbReference type="SAM" id="MobiDB-lite"/>
    </source>
</evidence>
<dbReference type="OrthoDB" id="1693956at2759"/>
<dbReference type="Gramene" id="MELO3C017949.2.1">
    <property type="protein sequence ID" value="MELO3C017949.2.1"/>
    <property type="gene ID" value="MELO3C017949.2"/>
</dbReference>
<feature type="compositionally biased region" description="Basic and acidic residues" evidence="1">
    <location>
        <begin position="60"/>
        <end position="71"/>
    </location>
</feature>
<proteinExistence type="predicted"/>
<dbReference type="InParanoid" id="A0A1S4DZQ1"/>
<dbReference type="GO" id="GO:0006950">
    <property type="term" value="P:response to stress"/>
    <property type="evidence" value="ECO:0007669"/>
    <property type="project" value="TreeGrafter"/>
</dbReference>
<protein>
    <submittedName>
        <fullName evidence="4">Indole-3-acetic acid-induced protein ARG2-like</fullName>
    </submittedName>
</protein>
<reference evidence="2" key="1">
    <citation type="submission" date="2023-03" db="UniProtKB">
        <authorList>
            <consortium name="EnsemblPlants"/>
        </authorList>
    </citation>
    <scope>IDENTIFICATION</scope>
</reference>